<dbReference type="AlphaFoldDB" id="A0A645A1L2"/>
<dbReference type="PANTHER" id="PTHR24096:SF420">
    <property type="entry name" value="LONG-CHAIN-FATTY-ACID--COA LIGASE-RELATED"/>
    <property type="match status" value="1"/>
</dbReference>
<dbReference type="EMBL" id="VSSQ01010199">
    <property type="protein sequence ID" value="MPM43694.1"/>
    <property type="molecule type" value="Genomic_DNA"/>
</dbReference>
<dbReference type="Gene3D" id="3.40.50.12780">
    <property type="entry name" value="N-terminal domain of ligase-like"/>
    <property type="match status" value="1"/>
</dbReference>
<gene>
    <name evidence="2" type="ORF">SDC9_90371</name>
</gene>
<dbReference type="Pfam" id="PF00501">
    <property type="entry name" value="AMP-binding"/>
    <property type="match status" value="1"/>
</dbReference>
<organism evidence="2">
    <name type="scientific">bioreactor metagenome</name>
    <dbReference type="NCBI Taxonomy" id="1076179"/>
    <lineage>
        <taxon>unclassified sequences</taxon>
        <taxon>metagenomes</taxon>
        <taxon>ecological metagenomes</taxon>
    </lineage>
</organism>
<dbReference type="Gene3D" id="3.30.300.30">
    <property type="match status" value="1"/>
</dbReference>
<evidence type="ECO:0000259" key="1">
    <source>
        <dbReference type="Pfam" id="PF00501"/>
    </source>
</evidence>
<dbReference type="EC" id="6.2.1.3" evidence="2"/>
<feature type="domain" description="AMP-dependent synthetase/ligase" evidence="1">
    <location>
        <begin position="2"/>
        <end position="238"/>
    </location>
</feature>
<dbReference type="GO" id="GO:0004467">
    <property type="term" value="F:long-chain fatty acid-CoA ligase activity"/>
    <property type="evidence" value="ECO:0007669"/>
    <property type="project" value="UniProtKB-EC"/>
</dbReference>
<protein>
    <submittedName>
        <fullName evidence="2">Long-chain-fatty-acid--CoA ligase FadD15</fullName>
        <ecNumber evidence="2">6.2.1.3</ecNumber>
    </submittedName>
</protein>
<sequence length="378" mass="42109">MDNDDVICLNYTSGTTGFSKGVMLTANNFAGNITYAHTLELLFPGERDLAFLPMAHAYGCAFDFLYALSTGVHVTLLDIIPSPQNLIKAFQEIKPNIIITVPLIFEKIYKKRILPIIDKPIMKTLLQIPGINNMIYSKIRKSLIDSLGGNFREVIIGGAALGKDIEAFFYKIKFPFTVGYGMTECAPLISYDHHYEFVPTSCGSVLAGIMEARIDSPDPENVPGEIQVRGENVMKGYYKNPEATKAAFTKDGWLKTGDSGIMRGRRLFIKGRIKTMILGPSGQNIYPEEIEAKLNNLPYIAESLVVERENKLVALVYPDFAALEAGGLTTAQLPQIMDDNKGVLNKQVANYERISSLIIVEKEFEKTPKKSIKRFLYN</sequence>
<dbReference type="InterPro" id="IPR042099">
    <property type="entry name" value="ANL_N_sf"/>
</dbReference>
<dbReference type="PANTHER" id="PTHR24096">
    <property type="entry name" value="LONG-CHAIN-FATTY-ACID--COA LIGASE"/>
    <property type="match status" value="1"/>
</dbReference>
<dbReference type="SUPFAM" id="SSF56801">
    <property type="entry name" value="Acetyl-CoA synthetase-like"/>
    <property type="match status" value="1"/>
</dbReference>
<dbReference type="InterPro" id="IPR045851">
    <property type="entry name" value="AMP-bd_C_sf"/>
</dbReference>
<dbReference type="InterPro" id="IPR020845">
    <property type="entry name" value="AMP-binding_CS"/>
</dbReference>
<evidence type="ECO:0000313" key="2">
    <source>
        <dbReference type="EMBL" id="MPM43694.1"/>
    </source>
</evidence>
<name>A0A645A1L2_9ZZZZ</name>
<reference evidence="2" key="1">
    <citation type="submission" date="2019-08" db="EMBL/GenBank/DDBJ databases">
        <authorList>
            <person name="Kucharzyk K."/>
            <person name="Murdoch R.W."/>
            <person name="Higgins S."/>
            <person name="Loffler F."/>
        </authorList>
    </citation>
    <scope>NUCLEOTIDE SEQUENCE</scope>
</reference>
<accession>A0A645A1L2</accession>
<keyword evidence="2" id="KW-0436">Ligase</keyword>
<proteinExistence type="predicted"/>
<dbReference type="InterPro" id="IPR000873">
    <property type="entry name" value="AMP-dep_synth/lig_dom"/>
</dbReference>
<comment type="caution">
    <text evidence="2">The sequence shown here is derived from an EMBL/GenBank/DDBJ whole genome shotgun (WGS) entry which is preliminary data.</text>
</comment>
<dbReference type="PROSITE" id="PS00455">
    <property type="entry name" value="AMP_BINDING"/>
    <property type="match status" value="1"/>
</dbReference>